<dbReference type="KEGG" id="cvn:111112384"/>
<feature type="domain" description="EGF-like" evidence="2">
    <location>
        <begin position="33"/>
        <end position="44"/>
    </location>
</feature>
<dbReference type="InterPro" id="IPR000742">
    <property type="entry name" value="EGF"/>
</dbReference>
<protein>
    <submittedName>
        <fullName evidence="4">Multiple epidermal growth factor-like domains protein 10</fullName>
    </submittedName>
</protein>
<dbReference type="InterPro" id="IPR009030">
    <property type="entry name" value="Growth_fac_rcpt_cys_sf"/>
</dbReference>
<dbReference type="InterPro" id="IPR052108">
    <property type="entry name" value="MEGF/SIB"/>
</dbReference>
<dbReference type="GeneID" id="111112384"/>
<keyword evidence="1" id="KW-0812">Transmembrane</keyword>
<dbReference type="RefSeq" id="XP_022305560.1">
    <property type="nucleotide sequence ID" value="XM_022449852.1"/>
</dbReference>
<dbReference type="PANTHER" id="PTHR24035">
    <property type="entry name" value="MULTIPLE EPIDERMAL GROWTH FACTOR-LIKE DOMAINS PROTEIN"/>
    <property type="match status" value="1"/>
</dbReference>
<sequence>MIVLACENGRYGKNCSYNCSSNCKTCKHTHGTCSCHAGWSGPNCSIACNNSYGENCEYSCDSICVNQTCDRFDGTCVRGTYGDVAILENSRSNYKEDKCTAGLSVSIGFNAVLLAVVLLLLWRHYTKGHSGAINSCWESSLYEKSTHTNVPEPTYQELDVKENPYQNTTIS</sequence>
<dbReference type="Gene3D" id="2.170.300.10">
    <property type="entry name" value="Tie2 ligand-binding domain superfamily"/>
    <property type="match status" value="1"/>
</dbReference>
<evidence type="ECO:0000313" key="3">
    <source>
        <dbReference type="Proteomes" id="UP000694844"/>
    </source>
</evidence>
<dbReference type="SUPFAM" id="SSF57184">
    <property type="entry name" value="Growth factor receptor domain"/>
    <property type="match status" value="1"/>
</dbReference>
<keyword evidence="1" id="KW-0472">Membrane</keyword>
<evidence type="ECO:0000313" key="4">
    <source>
        <dbReference type="RefSeq" id="XP_022305560.1"/>
    </source>
</evidence>
<dbReference type="Proteomes" id="UP000694844">
    <property type="component" value="Chromosome 9"/>
</dbReference>
<dbReference type="AlphaFoldDB" id="A0A8B8BQG5"/>
<feature type="transmembrane region" description="Helical" evidence="1">
    <location>
        <begin position="101"/>
        <end position="122"/>
    </location>
</feature>
<dbReference type="PANTHER" id="PTHR24035:SF109">
    <property type="entry name" value="PROTEIN DRAPER"/>
    <property type="match status" value="1"/>
</dbReference>
<keyword evidence="3" id="KW-1185">Reference proteome</keyword>
<evidence type="ECO:0000259" key="2">
    <source>
        <dbReference type="PROSITE" id="PS00022"/>
    </source>
</evidence>
<organism evidence="3 4">
    <name type="scientific">Crassostrea virginica</name>
    <name type="common">Eastern oyster</name>
    <dbReference type="NCBI Taxonomy" id="6565"/>
    <lineage>
        <taxon>Eukaryota</taxon>
        <taxon>Metazoa</taxon>
        <taxon>Spiralia</taxon>
        <taxon>Lophotrochozoa</taxon>
        <taxon>Mollusca</taxon>
        <taxon>Bivalvia</taxon>
        <taxon>Autobranchia</taxon>
        <taxon>Pteriomorphia</taxon>
        <taxon>Ostreida</taxon>
        <taxon>Ostreoidea</taxon>
        <taxon>Ostreidae</taxon>
        <taxon>Crassostrea</taxon>
    </lineage>
</organism>
<name>A0A8B8BQG5_CRAVI</name>
<dbReference type="OrthoDB" id="6092823at2759"/>
<reference evidence="4" key="1">
    <citation type="submission" date="2025-08" db="UniProtKB">
        <authorList>
            <consortium name="RefSeq"/>
        </authorList>
    </citation>
    <scope>IDENTIFICATION</scope>
    <source>
        <tissue evidence="4">Whole sample</tissue>
    </source>
</reference>
<gene>
    <name evidence="4" type="primary">LOC111112384</name>
</gene>
<accession>A0A8B8BQG5</accession>
<proteinExistence type="predicted"/>
<evidence type="ECO:0000256" key="1">
    <source>
        <dbReference type="SAM" id="Phobius"/>
    </source>
</evidence>
<keyword evidence="1" id="KW-1133">Transmembrane helix</keyword>
<dbReference type="PROSITE" id="PS00022">
    <property type="entry name" value="EGF_1"/>
    <property type="match status" value="1"/>
</dbReference>